<protein>
    <submittedName>
        <fullName evidence="2">Uncharacterized protein</fullName>
    </submittedName>
</protein>
<dbReference type="AlphaFoldDB" id="A0AAD7RVT1"/>
<dbReference type="Proteomes" id="UP001221898">
    <property type="component" value="Unassembled WGS sequence"/>
</dbReference>
<gene>
    <name evidence="2" type="ORF">AAFF_G00096240</name>
</gene>
<evidence type="ECO:0000313" key="2">
    <source>
        <dbReference type="EMBL" id="KAJ8391195.1"/>
    </source>
</evidence>
<name>A0AAD7RVT1_9TELE</name>
<sequence>MAGPPSAPGEGRAVVNHGTDINLHYGRPVNLQPATRARERERQPHQLSPLPPPLPTPNSSQTDQRLCSQSIRDEERHVLTSPVNGQKAQKRTVLYEPRPPDFESDAADMKLGPTSLPRVRKMKSSTVIC</sequence>
<evidence type="ECO:0000256" key="1">
    <source>
        <dbReference type="SAM" id="MobiDB-lite"/>
    </source>
</evidence>
<keyword evidence="3" id="KW-1185">Reference proteome</keyword>
<accession>A0AAD7RVT1</accession>
<feature type="region of interest" description="Disordered" evidence="1">
    <location>
        <begin position="1"/>
        <end position="113"/>
    </location>
</feature>
<comment type="caution">
    <text evidence="2">The sequence shown here is derived from an EMBL/GenBank/DDBJ whole genome shotgun (WGS) entry which is preliminary data.</text>
</comment>
<dbReference type="EMBL" id="JAINUG010000161">
    <property type="protein sequence ID" value="KAJ8391195.1"/>
    <property type="molecule type" value="Genomic_DNA"/>
</dbReference>
<proteinExistence type="predicted"/>
<organism evidence="2 3">
    <name type="scientific">Aldrovandia affinis</name>
    <dbReference type="NCBI Taxonomy" id="143900"/>
    <lineage>
        <taxon>Eukaryota</taxon>
        <taxon>Metazoa</taxon>
        <taxon>Chordata</taxon>
        <taxon>Craniata</taxon>
        <taxon>Vertebrata</taxon>
        <taxon>Euteleostomi</taxon>
        <taxon>Actinopterygii</taxon>
        <taxon>Neopterygii</taxon>
        <taxon>Teleostei</taxon>
        <taxon>Notacanthiformes</taxon>
        <taxon>Halosauridae</taxon>
        <taxon>Aldrovandia</taxon>
    </lineage>
</organism>
<reference evidence="2" key="1">
    <citation type="journal article" date="2023" name="Science">
        <title>Genome structures resolve the early diversification of teleost fishes.</title>
        <authorList>
            <person name="Parey E."/>
            <person name="Louis A."/>
            <person name="Montfort J."/>
            <person name="Bouchez O."/>
            <person name="Roques C."/>
            <person name="Iampietro C."/>
            <person name="Lluch J."/>
            <person name="Castinel A."/>
            <person name="Donnadieu C."/>
            <person name="Desvignes T."/>
            <person name="Floi Bucao C."/>
            <person name="Jouanno E."/>
            <person name="Wen M."/>
            <person name="Mejri S."/>
            <person name="Dirks R."/>
            <person name="Jansen H."/>
            <person name="Henkel C."/>
            <person name="Chen W.J."/>
            <person name="Zahm M."/>
            <person name="Cabau C."/>
            <person name="Klopp C."/>
            <person name="Thompson A.W."/>
            <person name="Robinson-Rechavi M."/>
            <person name="Braasch I."/>
            <person name="Lecointre G."/>
            <person name="Bobe J."/>
            <person name="Postlethwait J.H."/>
            <person name="Berthelot C."/>
            <person name="Roest Crollius H."/>
            <person name="Guiguen Y."/>
        </authorList>
    </citation>
    <scope>NUCLEOTIDE SEQUENCE</scope>
    <source>
        <strain evidence="2">NC1722</strain>
    </source>
</reference>
<evidence type="ECO:0000313" key="3">
    <source>
        <dbReference type="Proteomes" id="UP001221898"/>
    </source>
</evidence>